<keyword evidence="1" id="KW-0732">Signal</keyword>
<dbReference type="EMBL" id="CAJVCH010473338">
    <property type="protein sequence ID" value="CAG7820230.1"/>
    <property type="molecule type" value="Genomic_DNA"/>
</dbReference>
<name>A0A8J2KRY6_9HEXA</name>
<reference evidence="3" key="1">
    <citation type="submission" date="2021-06" db="EMBL/GenBank/DDBJ databases">
        <authorList>
            <person name="Hodson N. C."/>
            <person name="Mongue J. A."/>
            <person name="Jaron S. K."/>
        </authorList>
    </citation>
    <scope>NUCLEOTIDE SEQUENCE</scope>
</reference>
<keyword evidence="4" id="KW-1185">Reference proteome</keyword>
<organism evidence="3 4">
    <name type="scientific">Allacma fusca</name>
    <dbReference type="NCBI Taxonomy" id="39272"/>
    <lineage>
        <taxon>Eukaryota</taxon>
        <taxon>Metazoa</taxon>
        <taxon>Ecdysozoa</taxon>
        <taxon>Arthropoda</taxon>
        <taxon>Hexapoda</taxon>
        <taxon>Collembola</taxon>
        <taxon>Symphypleona</taxon>
        <taxon>Sminthuridae</taxon>
        <taxon>Allacma</taxon>
    </lineage>
</organism>
<evidence type="ECO:0000259" key="2">
    <source>
        <dbReference type="Pfam" id="PF01607"/>
    </source>
</evidence>
<evidence type="ECO:0000313" key="3">
    <source>
        <dbReference type="EMBL" id="CAG7820230.1"/>
    </source>
</evidence>
<proteinExistence type="predicted"/>
<evidence type="ECO:0000313" key="4">
    <source>
        <dbReference type="Proteomes" id="UP000708208"/>
    </source>
</evidence>
<dbReference type="Pfam" id="PF01607">
    <property type="entry name" value="CBM_14"/>
    <property type="match status" value="1"/>
</dbReference>
<evidence type="ECO:0000256" key="1">
    <source>
        <dbReference type="SAM" id="SignalP"/>
    </source>
</evidence>
<dbReference type="AlphaFoldDB" id="A0A8J2KRY6"/>
<dbReference type="InterPro" id="IPR002557">
    <property type="entry name" value="Chitin-bd_dom"/>
</dbReference>
<gene>
    <name evidence="3" type="ORF">AFUS01_LOCUS30633</name>
</gene>
<feature type="chain" id="PRO_5035272259" description="Chitin-binding type-2 domain-containing protein" evidence="1">
    <location>
        <begin position="29"/>
        <end position="83"/>
    </location>
</feature>
<dbReference type="OrthoDB" id="6020543at2759"/>
<feature type="signal peptide" evidence="1">
    <location>
        <begin position="1"/>
        <end position="28"/>
    </location>
</feature>
<comment type="caution">
    <text evidence="3">The sequence shown here is derived from an EMBL/GenBank/DDBJ whole genome shotgun (WGS) entry which is preliminary data.</text>
</comment>
<accession>A0A8J2KRY6</accession>
<sequence length="83" mass="9350">MGAKLFISLGVFLIAISGFILCPEVVEGEILNTDYNILFKKECKLYPLQCPEPLVFNTELLVCDWKWNVTTCTTEPETDYGLG</sequence>
<feature type="domain" description="Chitin-binding type-2" evidence="2">
    <location>
        <begin position="45"/>
        <end position="72"/>
    </location>
</feature>
<protein>
    <recommendedName>
        <fullName evidence="2">Chitin-binding type-2 domain-containing protein</fullName>
    </recommendedName>
</protein>
<dbReference type="Proteomes" id="UP000708208">
    <property type="component" value="Unassembled WGS sequence"/>
</dbReference>
<dbReference type="GO" id="GO:0005576">
    <property type="term" value="C:extracellular region"/>
    <property type="evidence" value="ECO:0007669"/>
    <property type="project" value="InterPro"/>
</dbReference>
<dbReference type="GO" id="GO:0008061">
    <property type="term" value="F:chitin binding"/>
    <property type="evidence" value="ECO:0007669"/>
    <property type="project" value="InterPro"/>
</dbReference>